<evidence type="ECO:0000259" key="2">
    <source>
        <dbReference type="Pfam" id="PF13439"/>
    </source>
</evidence>
<dbReference type="Gene3D" id="3.40.50.2000">
    <property type="entry name" value="Glycogen Phosphorylase B"/>
    <property type="match status" value="2"/>
</dbReference>
<evidence type="ECO:0000259" key="1">
    <source>
        <dbReference type="Pfam" id="PF00534"/>
    </source>
</evidence>
<dbReference type="InterPro" id="IPR001296">
    <property type="entry name" value="Glyco_trans_1"/>
</dbReference>
<dbReference type="GO" id="GO:0016757">
    <property type="term" value="F:glycosyltransferase activity"/>
    <property type="evidence" value="ECO:0007669"/>
    <property type="project" value="UniProtKB-KW"/>
</dbReference>
<name>A0A5C6E9M8_9BACT</name>
<keyword evidence="3" id="KW-0328">Glycosyltransferase</keyword>
<dbReference type="InterPro" id="IPR028098">
    <property type="entry name" value="Glyco_trans_4-like_N"/>
</dbReference>
<organism evidence="3 4">
    <name type="scientific">Novipirellula aureliae</name>
    <dbReference type="NCBI Taxonomy" id="2527966"/>
    <lineage>
        <taxon>Bacteria</taxon>
        <taxon>Pseudomonadati</taxon>
        <taxon>Planctomycetota</taxon>
        <taxon>Planctomycetia</taxon>
        <taxon>Pirellulales</taxon>
        <taxon>Pirellulaceae</taxon>
        <taxon>Novipirellula</taxon>
    </lineage>
</organism>
<accession>A0A5C6E9M8</accession>
<feature type="domain" description="Glycosyl transferase family 1" evidence="1">
    <location>
        <begin position="196"/>
        <end position="351"/>
    </location>
</feature>
<protein>
    <submittedName>
        <fullName evidence="3">4-alpha-N-acetylgalactosaminyltransferase</fullName>
        <ecNumber evidence="3">2.4.1.291</ecNumber>
    </submittedName>
</protein>
<reference evidence="3 4" key="1">
    <citation type="submission" date="2019-02" db="EMBL/GenBank/DDBJ databases">
        <title>Deep-cultivation of Planctomycetes and their phenomic and genomic characterization uncovers novel biology.</title>
        <authorList>
            <person name="Wiegand S."/>
            <person name="Jogler M."/>
            <person name="Boedeker C."/>
            <person name="Pinto D."/>
            <person name="Vollmers J."/>
            <person name="Rivas-Marin E."/>
            <person name="Kohn T."/>
            <person name="Peeters S.H."/>
            <person name="Heuer A."/>
            <person name="Rast P."/>
            <person name="Oberbeckmann S."/>
            <person name="Bunk B."/>
            <person name="Jeske O."/>
            <person name="Meyerdierks A."/>
            <person name="Storesund J.E."/>
            <person name="Kallscheuer N."/>
            <person name="Luecker S."/>
            <person name="Lage O.M."/>
            <person name="Pohl T."/>
            <person name="Merkel B.J."/>
            <person name="Hornburger P."/>
            <person name="Mueller R.-W."/>
            <person name="Bruemmer F."/>
            <person name="Labrenz M."/>
            <person name="Spormann A.M."/>
            <person name="Op Den Camp H."/>
            <person name="Overmann J."/>
            <person name="Amann R."/>
            <person name="Jetten M.S.M."/>
            <person name="Mascher T."/>
            <person name="Medema M.H."/>
            <person name="Devos D.P."/>
            <person name="Kaster A.-K."/>
            <person name="Ovreas L."/>
            <person name="Rohde M."/>
            <person name="Galperin M.Y."/>
            <person name="Jogler C."/>
        </authorList>
    </citation>
    <scope>NUCLEOTIDE SEQUENCE [LARGE SCALE GENOMIC DNA]</scope>
    <source>
        <strain evidence="3 4">Q31b</strain>
    </source>
</reference>
<dbReference type="AlphaFoldDB" id="A0A5C6E9M8"/>
<dbReference type="PANTHER" id="PTHR45947:SF3">
    <property type="entry name" value="SULFOQUINOVOSYL TRANSFERASE SQD2"/>
    <property type="match status" value="1"/>
</dbReference>
<dbReference type="CDD" id="cd03811">
    <property type="entry name" value="GT4_GT28_WabH-like"/>
    <property type="match status" value="1"/>
</dbReference>
<dbReference type="InterPro" id="IPR050194">
    <property type="entry name" value="Glycosyltransferase_grp1"/>
</dbReference>
<dbReference type="EMBL" id="SJPY01000001">
    <property type="protein sequence ID" value="TWU45294.1"/>
    <property type="molecule type" value="Genomic_DNA"/>
</dbReference>
<dbReference type="Proteomes" id="UP000315471">
    <property type="component" value="Unassembled WGS sequence"/>
</dbReference>
<proteinExistence type="predicted"/>
<evidence type="ECO:0000313" key="4">
    <source>
        <dbReference type="Proteomes" id="UP000315471"/>
    </source>
</evidence>
<dbReference type="RefSeq" id="WP_231617238.1">
    <property type="nucleotide sequence ID" value="NZ_SJPY01000001.1"/>
</dbReference>
<dbReference type="SUPFAM" id="SSF53756">
    <property type="entry name" value="UDP-Glycosyltransferase/glycogen phosphorylase"/>
    <property type="match status" value="1"/>
</dbReference>
<feature type="domain" description="Glycosyltransferase subfamily 4-like N-terminal" evidence="2">
    <location>
        <begin position="15"/>
        <end position="185"/>
    </location>
</feature>
<dbReference type="Pfam" id="PF13439">
    <property type="entry name" value="Glyco_transf_4"/>
    <property type="match status" value="1"/>
</dbReference>
<keyword evidence="4" id="KW-1185">Reference proteome</keyword>
<dbReference type="PANTHER" id="PTHR45947">
    <property type="entry name" value="SULFOQUINOVOSYL TRANSFERASE SQD2"/>
    <property type="match status" value="1"/>
</dbReference>
<evidence type="ECO:0000313" key="3">
    <source>
        <dbReference type="EMBL" id="TWU45294.1"/>
    </source>
</evidence>
<dbReference type="EC" id="2.4.1.291" evidence="3"/>
<gene>
    <name evidence="3" type="primary">pglJ</name>
    <name evidence="3" type="ORF">Q31b_04650</name>
</gene>
<sequence length="398" mass="44474">MSLRVLFMISSMRGGGSERQTLLILKHLDRSRFEPHLYLTERTGELLGSVPSDVPIHSFDQHQSPMGWYYPGRRLNQQVAHLRQLLQSNEIDVVYDRTFHMTLIAGKACRKLGVPRVSTIVSPPHQALPMVERRFVRFKRSRLAKAYKESRTVVAVSRVAAASAEHYYGLEPQSVKVVYNPVEVAEFPDTPSPFEGLASEKIRLLCVGRMSGEKGHADLIKAMSSIELHEPGLASMLSLTLVGDGPLRESLQVLARQSVPSDRIQFVGVDPNAEKWIAAADALILPSTFEGMPNVVLEAMALRTPVIATRAGGTVELERDEPTVEWAEPKDPESLARAIIQFAHHRNSSDQKVETAWRYVNEYHNVAKTIRKIESLLLGGDPHSAFRTENTFAKGNER</sequence>
<keyword evidence="3" id="KW-0808">Transferase</keyword>
<comment type="caution">
    <text evidence="3">The sequence shown here is derived from an EMBL/GenBank/DDBJ whole genome shotgun (WGS) entry which is preliminary data.</text>
</comment>
<dbReference type="Pfam" id="PF00534">
    <property type="entry name" value="Glycos_transf_1"/>
    <property type="match status" value="1"/>
</dbReference>